<dbReference type="GO" id="GO:0005654">
    <property type="term" value="C:nucleoplasm"/>
    <property type="evidence" value="ECO:0007669"/>
    <property type="project" value="TreeGrafter"/>
</dbReference>
<dbReference type="InterPro" id="IPR051730">
    <property type="entry name" value="NASP-like"/>
</dbReference>
<feature type="compositionally biased region" description="Acidic residues" evidence="7">
    <location>
        <begin position="106"/>
        <end position="115"/>
    </location>
</feature>
<dbReference type="PANTHER" id="PTHR15081:SF1">
    <property type="entry name" value="NUCLEAR AUTOANTIGENIC SPERM PROTEIN"/>
    <property type="match status" value="1"/>
</dbReference>
<dbReference type="Proteomes" id="UP000054144">
    <property type="component" value="Unassembled WGS sequence"/>
</dbReference>
<accession>A0A0D7ABS4</accession>
<dbReference type="GO" id="GO:0042393">
    <property type="term" value="F:histone binding"/>
    <property type="evidence" value="ECO:0007669"/>
    <property type="project" value="TreeGrafter"/>
</dbReference>
<sequence length="436" mass="46655">NRTTTANKSTATVEAAIDAAKRAFALKKYEEAAEHYSAALELLTAKVGENSLECADLYLAYGRTLLENAIQRSSVLGRENTASNAPEAASTSSSNDTGPFLSFSGDAEDEDDEDTAVPLSELKDDENDDDENTDEPEDDFNAAWEVLELARTIYDQYNVDPSVKLRLADTYVVLGDVSLETEKFDQAADDYQMALELKNQLLPLSSRQIAEAHYKLSMVLDMTPGRLSDAISHAQKAVASVEARLAELRDGLAGNLQAQGVQAPFGGAPGPSTDKCQDKGKGKHPPLCSEHAVVNLTHAQMESEIEELEPLREDLLLKVDELKTAPAEVSGMTAPELAARALDAELGKPGGSSTAVSQPVNDLTNIVKKKKKPAKEPVNGVQAGPSNGIPTIVHDAQPGPNVPHSEINGAHSESAALKRKAEEDSTVVTEKKPKCD</sequence>
<dbReference type="GO" id="GO:0034080">
    <property type="term" value="P:CENP-A containing chromatin assembly"/>
    <property type="evidence" value="ECO:0007669"/>
    <property type="project" value="TreeGrafter"/>
</dbReference>
<feature type="non-terminal residue" evidence="9">
    <location>
        <position position="1"/>
    </location>
</feature>
<dbReference type="PROSITE" id="PS50005">
    <property type="entry name" value="TPR"/>
    <property type="match status" value="1"/>
</dbReference>
<comment type="subcellular location">
    <subcellularLocation>
        <location evidence="1">Nucleus</location>
    </subcellularLocation>
</comment>
<dbReference type="SMART" id="SM00028">
    <property type="entry name" value="TPR"/>
    <property type="match status" value="2"/>
</dbReference>
<dbReference type="InterPro" id="IPR019544">
    <property type="entry name" value="Tetratricopeptide_SHNi-TPR_dom"/>
</dbReference>
<evidence type="ECO:0000313" key="10">
    <source>
        <dbReference type="Proteomes" id="UP000054144"/>
    </source>
</evidence>
<evidence type="ECO:0000256" key="3">
    <source>
        <dbReference type="ARBA" id="ARBA00022737"/>
    </source>
</evidence>
<dbReference type="SUPFAM" id="SSF48452">
    <property type="entry name" value="TPR-like"/>
    <property type="match status" value="2"/>
</dbReference>
<evidence type="ECO:0000256" key="1">
    <source>
        <dbReference type="ARBA" id="ARBA00004123"/>
    </source>
</evidence>
<feature type="compositionally biased region" description="Polar residues" evidence="7">
    <location>
        <begin position="77"/>
        <end position="97"/>
    </location>
</feature>
<feature type="compositionally biased region" description="Basic and acidic residues" evidence="7">
    <location>
        <begin position="419"/>
        <end position="436"/>
    </location>
</feature>
<dbReference type="AlphaFoldDB" id="A0A0D7ABS4"/>
<gene>
    <name evidence="9" type="ORF">FISHEDRAFT_43891</name>
</gene>
<evidence type="ECO:0000313" key="9">
    <source>
        <dbReference type="EMBL" id="KIY48125.1"/>
    </source>
</evidence>
<organism evidence="9 10">
    <name type="scientific">Fistulina hepatica ATCC 64428</name>
    <dbReference type="NCBI Taxonomy" id="1128425"/>
    <lineage>
        <taxon>Eukaryota</taxon>
        <taxon>Fungi</taxon>
        <taxon>Dikarya</taxon>
        <taxon>Basidiomycota</taxon>
        <taxon>Agaricomycotina</taxon>
        <taxon>Agaricomycetes</taxon>
        <taxon>Agaricomycetidae</taxon>
        <taxon>Agaricales</taxon>
        <taxon>Fistulinaceae</taxon>
        <taxon>Fistulina</taxon>
    </lineage>
</organism>
<reference evidence="9 10" key="1">
    <citation type="journal article" date="2015" name="Fungal Genet. Biol.">
        <title>Evolution of novel wood decay mechanisms in Agaricales revealed by the genome sequences of Fistulina hepatica and Cylindrobasidium torrendii.</title>
        <authorList>
            <person name="Floudas D."/>
            <person name="Held B.W."/>
            <person name="Riley R."/>
            <person name="Nagy L.G."/>
            <person name="Koehler G."/>
            <person name="Ransdell A.S."/>
            <person name="Younus H."/>
            <person name="Chow J."/>
            <person name="Chiniquy J."/>
            <person name="Lipzen A."/>
            <person name="Tritt A."/>
            <person name="Sun H."/>
            <person name="Haridas S."/>
            <person name="LaButti K."/>
            <person name="Ohm R.A."/>
            <person name="Kues U."/>
            <person name="Blanchette R.A."/>
            <person name="Grigoriev I.V."/>
            <person name="Minto R.E."/>
            <person name="Hibbett D.S."/>
        </authorList>
    </citation>
    <scope>NUCLEOTIDE SEQUENCE [LARGE SCALE GENOMIC DNA]</scope>
    <source>
        <strain evidence="9 10">ATCC 64428</strain>
    </source>
</reference>
<evidence type="ECO:0000259" key="8">
    <source>
        <dbReference type="Pfam" id="PF10516"/>
    </source>
</evidence>
<keyword evidence="3" id="KW-0677">Repeat</keyword>
<proteinExistence type="inferred from homology"/>
<evidence type="ECO:0000256" key="4">
    <source>
        <dbReference type="ARBA" id="ARBA00022803"/>
    </source>
</evidence>
<evidence type="ECO:0000256" key="7">
    <source>
        <dbReference type="SAM" id="MobiDB-lite"/>
    </source>
</evidence>
<dbReference type="GO" id="GO:0006335">
    <property type="term" value="P:DNA replication-dependent chromatin assembly"/>
    <property type="evidence" value="ECO:0007669"/>
    <property type="project" value="TreeGrafter"/>
</dbReference>
<keyword evidence="10" id="KW-1185">Reference proteome</keyword>
<name>A0A0D7ABS4_9AGAR</name>
<dbReference type="Pfam" id="PF10516">
    <property type="entry name" value="SHNi-TPR"/>
    <property type="match status" value="1"/>
</dbReference>
<feature type="region of interest" description="Disordered" evidence="7">
    <location>
        <begin position="264"/>
        <end position="284"/>
    </location>
</feature>
<evidence type="ECO:0000256" key="2">
    <source>
        <dbReference type="ARBA" id="ARBA00008402"/>
    </source>
</evidence>
<evidence type="ECO:0000256" key="5">
    <source>
        <dbReference type="ARBA" id="ARBA00023242"/>
    </source>
</evidence>
<protein>
    <recommendedName>
        <fullName evidence="8">Tetratricopeptide SHNi-TPR domain-containing protein</fullName>
    </recommendedName>
</protein>
<dbReference type="EMBL" id="KN881856">
    <property type="protein sequence ID" value="KIY48125.1"/>
    <property type="molecule type" value="Genomic_DNA"/>
</dbReference>
<keyword evidence="4 6" id="KW-0802">TPR repeat</keyword>
<dbReference type="Gene3D" id="1.25.40.10">
    <property type="entry name" value="Tetratricopeptide repeat domain"/>
    <property type="match status" value="1"/>
</dbReference>
<feature type="repeat" description="TPR" evidence="6">
    <location>
        <begin position="168"/>
        <end position="201"/>
    </location>
</feature>
<feature type="region of interest" description="Disordered" evidence="7">
    <location>
        <begin position="77"/>
        <end position="140"/>
    </location>
</feature>
<feature type="region of interest" description="Disordered" evidence="7">
    <location>
        <begin position="369"/>
        <end position="436"/>
    </location>
</feature>
<dbReference type="PANTHER" id="PTHR15081">
    <property type="entry name" value="NUCLEAR AUTOANTIGENIC SPERM PROTEIN NASP -RELATED"/>
    <property type="match status" value="1"/>
</dbReference>
<comment type="similarity">
    <text evidence="2">Belongs to the NASP family.</text>
</comment>
<dbReference type="InterPro" id="IPR019734">
    <property type="entry name" value="TPR_rpt"/>
</dbReference>
<dbReference type="OrthoDB" id="5587616at2759"/>
<feature type="compositionally biased region" description="Acidic residues" evidence="7">
    <location>
        <begin position="123"/>
        <end position="140"/>
    </location>
</feature>
<dbReference type="InterPro" id="IPR011990">
    <property type="entry name" value="TPR-like_helical_dom_sf"/>
</dbReference>
<keyword evidence="5" id="KW-0539">Nucleus</keyword>
<evidence type="ECO:0000256" key="6">
    <source>
        <dbReference type="PROSITE-ProRule" id="PRU00339"/>
    </source>
</evidence>
<feature type="domain" description="Tetratricopeptide SHNi-TPR" evidence="8">
    <location>
        <begin position="168"/>
        <end position="204"/>
    </location>
</feature>